<keyword evidence="2" id="KW-0067">ATP-binding</keyword>
<dbReference type="Gene3D" id="3.30.565.10">
    <property type="entry name" value="Histidine kinase-like ATPase, C-terminal domain"/>
    <property type="match status" value="1"/>
</dbReference>
<dbReference type="InterPro" id="IPR003594">
    <property type="entry name" value="HATPase_dom"/>
</dbReference>
<proteinExistence type="predicted"/>
<accession>A0AB39Q4G0</accession>
<organism evidence="2">
    <name type="scientific">Streptomyces sp. R28</name>
    <dbReference type="NCBI Taxonomy" id="3238628"/>
    <lineage>
        <taxon>Bacteria</taxon>
        <taxon>Bacillati</taxon>
        <taxon>Actinomycetota</taxon>
        <taxon>Actinomycetes</taxon>
        <taxon>Kitasatosporales</taxon>
        <taxon>Streptomycetaceae</taxon>
        <taxon>Streptomyces</taxon>
    </lineage>
</organism>
<dbReference type="AlphaFoldDB" id="A0AB39Q4G0"/>
<dbReference type="RefSeq" id="WP_369172337.1">
    <property type="nucleotide sequence ID" value="NZ_CP163439.1"/>
</dbReference>
<dbReference type="Pfam" id="PF02518">
    <property type="entry name" value="HATPase_c"/>
    <property type="match status" value="1"/>
</dbReference>
<reference evidence="2" key="1">
    <citation type="submission" date="2024-07" db="EMBL/GenBank/DDBJ databases">
        <authorList>
            <person name="Yu S.T."/>
        </authorList>
    </citation>
    <scope>NUCLEOTIDE SEQUENCE</scope>
    <source>
        <strain evidence="2">R28</strain>
    </source>
</reference>
<protein>
    <submittedName>
        <fullName evidence="2">ATP-binding protein</fullName>
    </submittedName>
</protein>
<dbReference type="SUPFAM" id="SSF55874">
    <property type="entry name" value="ATPase domain of HSP90 chaperone/DNA topoisomerase II/histidine kinase"/>
    <property type="match status" value="1"/>
</dbReference>
<name>A0AB39Q4G0_9ACTN</name>
<evidence type="ECO:0000313" key="2">
    <source>
        <dbReference type="EMBL" id="XDQ37599.1"/>
    </source>
</evidence>
<dbReference type="InterPro" id="IPR036890">
    <property type="entry name" value="HATPase_C_sf"/>
</dbReference>
<gene>
    <name evidence="2" type="ORF">AB5J49_32000</name>
</gene>
<dbReference type="GO" id="GO:0005524">
    <property type="term" value="F:ATP binding"/>
    <property type="evidence" value="ECO:0007669"/>
    <property type="project" value="UniProtKB-KW"/>
</dbReference>
<dbReference type="EMBL" id="CP163439">
    <property type="protein sequence ID" value="XDQ37599.1"/>
    <property type="molecule type" value="Genomic_DNA"/>
</dbReference>
<feature type="domain" description="Histidine kinase/HSP90-like ATPase" evidence="1">
    <location>
        <begin position="2"/>
        <end position="68"/>
    </location>
</feature>
<evidence type="ECO:0000259" key="1">
    <source>
        <dbReference type="Pfam" id="PF02518"/>
    </source>
</evidence>
<sequence length="127" mass="13125">MERILTNLVANALRHGASPVTVEVDVATDAETDRGGAGPVVRIRDHGSGCPVVPIRDHGPGFPPELLAVVTASGQARLLGARPTFHNHPDGGDGGDPASAYCFSIPRFNWCSSLASSATSRGSHCAN</sequence>
<keyword evidence="2" id="KW-0547">Nucleotide-binding</keyword>